<feature type="domain" description="Thioredoxin" evidence="1">
    <location>
        <begin position="67"/>
        <end position="147"/>
    </location>
</feature>
<evidence type="ECO:0000313" key="3">
    <source>
        <dbReference type="Proteomes" id="UP001461498"/>
    </source>
</evidence>
<sequence>MSVNRINVESLEELLEAIEKLESQQDNLPIYILFKDKIISDKNKSEGLRKKRCWTLSEIKTVLLDATDCIDVEAVIDDYLGLLPKTRNMHYITCDLTPATYGPGTALCADHRFKIVKVPTLLRYGGPQRLETREIVSFPLLALLFEEDKIEATKESHQGDD</sequence>
<proteinExistence type="predicted"/>
<keyword evidence="3" id="KW-1185">Reference proteome</keyword>
<comment type="caution">
    <text evidence="2">The sequence shown here is derived from an EMBL/GenBank/DDBJ whole genome shotgun (WGS) entry which is preliminary data.</text>
</comment>
<dbReference type="Pfam" id="PF06110">
    <property type="entry name" value="TXD17-like_Trx"/>
    <property type="match status" value="1"/>
</dbReference>
<dbReference type="AlphaFoldDB" id="A0AAW1D216"/>
<protein>
    <recommendedName>
        <fullName evidence="1">Thioredoxin domain-containing protein</fullName>
    </recommendedName>
</protein>
<dbReference type="Proteomes" id="UP001461498">
    <property type="component" value="Unassembled WGS sequence"/>
</dbReference>
<reference evidence="2 3" key="1">
    <citation type="submission" date="2022-12" db="EMBL/GenBank/DDBJ databases">
        <title>Chromosome-level genome assembly of true bugs.</title>
        <authorList>
            <person name="Ma L."/>
            <person name="Li H."/>
        </authorList>
    </citation>
    <scope>NUCLEOTIDE SEQUENCE [LARGE SCALE GENOMIC DNA]</scope>
    <source>
        <strain evidence="2">Lab_2022b</strain>
    </source>
</reference>
<organism evidence="2 3">
    <name type="scientific">Rhynocoris fuscipes</name>
    <dbReference type="NCBI Taxonomy" id="488301"/>
    <lineage>
        <taxon>Eukaryota</taxon>
        <taxon>Metazoa</taxon>
        <taxon>Ecdysozoa</taxon>
        <taxon>Arthropoda</taxon>
        <taxon>Hexapoda</taxon>
        <taxon>Insecta</taxon>
        <taxon>Pterygota</taxon>
        <taxon>Neoptera</taxon>
        <taxon>Paraneoptera</taxon>
        <taxon>Hemiptera</taxon>
        <taxon>Heteroptera</taxon>
        <taxon>Panheteroptera</taxon>
        <taxon>Cimicomorpha</taxon>
        <taxon>Reduviidae</taxon>
        <taxon>Harpactorinae</taxon>
        <taxon>Harpactorini</taxon>
        <taxon>Rhynocoris</taxon>
    </lineage>
</organism>
<dbReference type="Gene3D" id="3.40.30.10">
    <property type="entry name" value="Glutaredoxin"/>
    <property type="match status" value="1"/>
</dbReference>
<dbReference type="InterPro" id="IPR010357">
    <property type="entry name" value="TXNDC17_dom"/>
</dbReference>
<accession>A0AAW1D216</accession>
<name>A0AAW1D216_9HEMI</name>
<evidence type="ECO:0000259" key="1">
    <source>
        <dbReference type="Pfam" id="PF06110"/>
    </source>
</evidence>
<gene>
    <name evidence="2" type="ORF">O3M35_010293</name>
</gene>
<dbReference type="EMBL" id="JAPXFL010000007">
    <property type="protein sequence ID" value="KAK9503815.1"/>
    <property type="molecule type" value="Genomic_DNA"/>
</dbReference>
<evidence type="ECO:0000313" key="2">
    <source>
        <dbReference type="EMBL" id="KAK9503815.1"/>
    </source>
</evidence>